<evidence type="ECO:0000256" key="5">
    <source>
        <dbReference type="SAM" id="Phobius"/>
    </source>
</evidence>
<dbReference type="PANTHER" id="PTHR10720:SF0">
    <property type="entry name" value="HEME OXYGENASE"/>
    <property type="match status" value="1"/>
</dbReference>
<dbReference type="GO" id="GO:0046872">
    <property type="term" value="F:metal ion binding"/>
    <property type="evidence" value="ECO:0007669"/>
    <property type="project" value="UniProtKB-KW"/>
</dbReference>
<evidence type="ECO:0000256" key="3">
    <source>
        <dbReference type="ARBA" id="ARBA00023004"/>
    </source>
</evidence>
<keyword evidence="7" id="KW-1185">Reference proteome</keyword>
<dbReference type="GO" id="GO:0006788">
    <property type="term" value="P:heme oxidation"/>
    <property type="evidence" value="ECO:0007669"/>
    <property type="project" value="InterPro"/>
</dbReference>
<gene>
    <name evidence="6" type="ORF">K461DRAFT_298476</name>
</gene>
<dbReference type="EMBL" id="ML996095">
    <property type="protein sequence ID" value="KAF2147868.1"/>
    <property type="molecule type" value="Genomic_DNA"/>
</dbReference>
<evidence type="ECO:0000313" key="6">
    <source>
        <dbReference type="EMBL" id="KAF2147868.1"/>
    </source>
</evidence>
<dbReference type="AlphaFoldDB" id="A0A9P4MC63"/>
<keyword evidence="2" id="KW-0479">Metal-binding</keyword>
<evidence type="ECO:0000256" key="2">
    <source>
        <dbReference type="ARBA" id="ARBA00022723"/>
    </source>
</evidence>
<name>A0A9P4MC63_9PEZI</name>
<feature type="compositionally biased region" description="Low complexity" evidence="4">
    <location>
        <begin position="18"/>
        <end position="33"/>
    </location>
</feature>
<feature type="region of interest" description="Disordered" evidence="4">
    <location>
        <begin position="1"/>
        <end position="33"/>
    </location>
</feature>
<dbReference type="CDD" id="cd19165">
    <property type="entry name" value="HemeO"/>
    <property type="match status" value="1"/>
</dbReference>
<dbReference type="InterPro" id="IPR016084">
    <property type="entry name" value="Haem_Oase-like_multi-hlx"/>
</dbReference>
<protein>
    <submittedName>
        <fullName evidence="6">Heme oxygenase-like protein</fullName>
    </submittedName>
</protein>
<dbReference type="Gene3D" id="1.20.910.10">
    <property type="entry name" value="Heme oxygenase-like"/>
    <property type="match status" value="1"/>
</dbReference>
<dbReference type="Proteomes" id="UP000799439">
    <property type="component" value="Unassembled WGS sequence"/>
</dbReference>
<dbReference type="SUPFAM" id="SSF48613">
    <property type="entry name" value="Heme oxygenase-like"/>
    <property type="match status" value="1"/>
</dbReference>
<dbReference type="InterPro" id="IPR016053">
    <property type="entry name" value="Haem_Oase-like"/>
</dbReference>
<reference evidence="6" key="1">
    <citation type="journal article" date="2020" name="Stud. Mycol.">
        <title>101 Dothideomycetes genomes: a test case for predicting lifestyles and emergence of pathogens.</title>
        <authorList>
            <person name="Haridas S."/>
            <person name="Albert R."/>
            <person name="Binder M."/>
            <person name="Bloem J."/>
            <person name="Labutti K."/>
            <person name="Salamov A."/>
            <person name="Andreopoulos B."/>
            <person name="Baker S."/>
            <person name="Barry K."/>
            <person name="Bills G."/>
            <person name="Bluhm B."/>
            <person name="Cannon C."/>
            <person name="Castanera R."/>
            <person name="Culley D."/>
            <person name="Daum C."/>
            <person name="Ezra D."/>
            <person name="Gonzalez J."/>
            <person name="Henrissat B."/>
            <person name="Kuo A."/>
            <person name="Liang C."/>
            <person name="Lipzen A."/>
            <person name="Lutzoni F."/>
            <person name="Magnuson J."/>
            <person name="Mondo S."/>
            <person name="Nolan M."/>
            <person name="Ohm R."/>
            <person name="Pangilinan J."/>
            <person name="Park H.-J."/>
            <person name="Ramirez L."/>
            <person name="Alfaro M."/>
            <person name="Sun H."/>
            <person name="Tritt A."/>
            <person name="Yoshinaga Y."/>
            <person name="Zwiers L.-H."/>
            <person name="Turgeon B."/>
            <person name="Goodwin S."/>
            <person name="Spatafora J."/>
            <person name="Crous P."/>
            <person name="Grigoriev I."/>
        </authorList>
    </citation>
    <scope>NUCLEOTIDE SEQUENCE</scope>
    <source>
        <strain evidence="6">CBS 260.36</strain>
    </source>
</reference>
<dbReference type="Pfam" id="PF01126">
    <property type="entry name" value="Heme_oxygenase"/>
    <property type="match status" value="1"/>
</dbReference>
<evidence type="ECO:0000313" key="7">
    <source>
        <dbReference type="Proteomes" id="UP000799439"/>
    </source>
</evidence>
<evidence type="ECO:0000256" key="4">
    <source>
        <dbReference type="SAM" id="MobiDB-lite"/>
    </source>
</evidence>
<organism evidence="6 7">
    <name type="scientific">Myriangium duriaei CBS 260.36</name>
    <dbReference type="NCBI Taxonomy" id="1168546"/>
    <lineage>
        <taxon>Eukaryota</taxon>
        <taxon>Fungi</taxon>
        <taxon>Dikarya</taxon>
        <taxon>Ascomycota</taxon>
        <taxon>Pezizomycotina</taxon>
        <taxon>Dothideomycetes</taxon>
        <taxon>Dothideomycetidae</taxon>
        <taxon>Myriangiales</taxon>
        <taxon>Myriangiaceae</taxon>
        <taxon>Myriangium</taxon>
    </lineage>
</organism>
<keyword evidence="1" id="KW-0349">Heme</keyword>
<comment type="caution">
    <text evidence="6">The sequence shown here is derived from an EMBL/GenBank/DDBJ whole genome shotgun (WGS) entry which is preliminary data.</text>
</comment>
<feature type="transmembrane region" description="Helical" evidence="5">
    <location>
        <begin position="304"/>
        <end position="323"/>
    </location>
</feature>
<keyword evidence="5" id="KW-0472">Membrane</keyword>
<dbReference type="PANTHER" id="PTHR10720">
    <property type="entry name" value="HEME OXYGENASE"/>
    <property type="match status" value="1"/>
</dbReference>
<dbReference type="OrthoDB" id="652091at2759"/>
<sequence>MAAATLVASPTPVPHARSPTMPSSPTSPTNPDTLSARINVATRTIHHALNSLITPRLPLALPPHTPTPDLYLHGIHTFAQIYFAFEESWQDLICAHLSSSPAASAHATDVRGYLSTLVDARLWRTQALEADVGHLRTARDVSLPDLEADGKIAQLRERIRQRVEEKPHVLLAYAWVMYMAIFAGGRWIRGQLALAGDEFWRRAEGETDGCGLFYVQGDEEVKVEFKKRFAEADGVLTEEEKGDVVREAGELFKVCIGLVEGLDERFGSVEREGSAERSEVKKTAVKGKEGLSLATPNKNTTERVSPIATVFAVLIGLLGWYLLRSAGFGGQILASIF</sequence>
<dbReference type="InterPro" id="IPR002051">
    <property type="entry name" value="Haem_Oase"/>
</dbReference>
<keyword evidence="5" id="KW-0812">Transmembrane</keyword>
<dbReference type="GO" id="GO:0004392">
    <property type="term" value="F:heme oxygenase (decyclizing) activity"/>
    <property type="evidence" value="ECO:0007669"/>
    <property type="project" value="InterPro"/>
</dbReference>
<proteinExistence type="predicted"/>
<keyword evidence="3" id="KW-0408">Iron</keyword>
<keyword evidence="5" id="KW-1133">Transmembrane helix</keyword>
<accession>A0A9P4MC63</accession>
<evidence type="ECO:0000256" key="1">
    <source>
        <dbReference type="ARBA" id="ARBA00022617"/>
    </source>
</evidence>
<feature type="transmembrane region" description="Helical" evidence="5">
    <location>
        <begin position="168"/>
        <end position="188"/>
    </location>
</feature>